<dbReference type="OrthoDB" id="202825at2759"/>
<keyword evidence="3" id="KW-0493">Microtubule</keyword>
<keyword evidence="2" id="KW-0436">Ligase</keyword>
<keyword evidence="6" id="KW-0175">Coiled coil</keyword>
<feature type="region of interest" description="Disordered" evidence="7">
    <location>
        <begin position="587"/>
        <end position="681"/>
    </location>
</feature>
<dbReference type="Proteomes" id="UP000085678">
    <property type="component" value="Unplaced"/>
</dbReference>
<dbReference type="PANTHER" id="PTHR12241:SF147">
    <property type="entry name" value="TUBULIN POLYGLUTAMYLASE TTLL7"/>
    <property type="match status" value="1"/>
</dbReference>
<feature type="compositionally biased region" description="Polar residues" evidence="7">
    <location>
        <begin position="886"/>
        <end position="898"/>
    </location>
</feature>
<dbReference type="PROSITE" id="PS51221">
    <property type="entry name" value="TTL"/>
    <property type="match status" value="1"/>
</dbReference>
<evidence type="ECO:0000256" key="3">
    <source>
        <dbReference type="ARBA" id="ARBA00022701"/>
    </source>
</evidence>
<evidence type="ECO:0000313" key="8">
    <source>
        <dbReference type="Proteomes" id="UP000085678"/>
    </source>
</evidence>
<evidence type="ECO:0000256" key="5">
    <source>
        <dbReference type="ARBA" id="ARBA00022840"/>
    </source>
</evidence>
<dbReference type="PANTHER" id="PTHR12241">
    <property type="entry name" value="TUBULIN POLYGLUTAMYLASE"/>
    <property type="match status" value="1"/>
</dbReference>
<dbReference type="Gene3D" id="3.30.470.20">
    <property type="entry name" value="ATP-grasp fold, B domain"/>
    <property type="match status" value="1"/>
</dbReference>
<organism evidence="8 9">
    <name type="scientific">Lingula anatina</name>
    <name type="common">Brachiopod</name>
    <name type="synonym">Lingula unguis</name>
    <dbReference type="NCBI Taxonomy" id="7574"/>
    <lineage>
        <taxon>Eukaryota</taxon>
        <taxon>Metazoa</taxon>
        <taxon>Spiralia</taxon>
        <taxon>Lophotrochozoa</taxon>
        <taxon>Brachiopoda</taxon>
        <taxon>Linguliformea</taxon>
        <taxon>Lingulata</taxon>
        <taxon>Lingulida</taxon>
        <taxon>Linguloidea</taxon>
        <taxon>Lingulidae</taxon>
        <taxon>Lingula</taxon>
    </lineage>
</organism>
<dbReference type="KEGG" id="lak:106164467"/>
<dbReference type="Pfam" id="PF03133">
    <property type="entry name" value="TTL"/>
    <property type="match status" value="1"/>
</dbReference>
<evidence type="ECO:0000256" key="4">
    <source>
        <dbReference type="ARBA" id="ARBA00022741"/>
    </source>
</evidence>
<dbReference type="RefSeq" id="XP_013397847.1">
    <property type="nucleotide sequence ID" value="XM_013542393.1"/>
</dbReference>
<evidence type="ECO:0000256" key="7">
    <source>
        <dbReference type="SAM" id="MobiDB-lite"/>
    </source>
</evidence>
<feature type="compositionally biased region" description="Polar residues" evidence="7">
    <location>
        <begin position="643"/>
        <end position="678"/>
    </location>
</feature>
<feature type="compositionally biased region" description="Polar residues" evidence="7">
    <location>
        <begin position="862"/>
        <end position="873"/>
    </location>
</feature>
<sequence length="911" mass="104233">MPVTDQGGNPRLQTSLGSLLDRSGDTSGSHTLMKHMSMVPYAHQLSESRMSGRSGDTGKNKKRRKKRNPVTANLAGTRYEVVREMVEKNGFHVSRDDDPNSFLLWFDSFVSTEKISELKVFQRINHFPGMGEITRKDSLARNMAKMCKLHPDEYNFVPKTWILPADYSVLQNYAKDLKAKKKHRTFIVKPSTGAQGHGISLYKNAEKIPQSEHFIVQEYLDKPYLLDGYKFDLRIYVLMTSCDPLRIFLFNDGLVRLSTEKYIPPHDSNIDSLFMHLTNYSLNKHSENYEKDQNEDTGSKRTIRYLNEYLRKEDKDVAWLWKNISDVIIKTLIVAEPHILHAYRMCRPGQQAGSDSVCFEILGFDIFLDRKLKPWLLEINRSPSFGTDEALDYRIKSGLLEDTLRLLNVKASDKRKNLAAQKAESQKRLFQQPSRKSDIMDLSDLEKKKLSTERRKEELKGLLSRIRKDATREDFENRNCGRFRRIFPPDDKFHADKFTNLLTSAFSTFLSGKATTLTKEIERTYNNKLKIPSLVGTDLTEADILDMLAQCEADEKEGRIMPQSRQRGPAIIGTLCYRTGSLPLMGMPYSVPVEETEGTDTHESEEDEEGEDTDSGTHLQGRSRPVSGALQNGRTGSRPVSGRPTSGHQSRPPTQQKSPGTATRARSLSRPQSASNRLPNGIPVLEESVYSTAARDMEEDLTRKSLSLLNDMKIKFPGKTDEEAEWILDKIQENWKFHKPRIASYWLVKLDSIKRRKVIDIVRSNVRAVLQRTWKCPDVESLRLYRIFNRVFNRLLWSHGQGLWNCFGQSGNSWETIFSKSSDSISSTEMNCCRRIVQLCRDCLLIVYQFASDAKNLAQQSSSLNEETGSTKASPRALSSLEKRTQTWSPNQTVSQRVSRLYPHRMDSTQS</sequence>
<dbReference type="STRING" id="7574.A0A1S3II05"/>
<feature type="region of interest" description="Disordered" evidence="7">
    <location>
        <begin position="1"/>
        <end position="31"/>
    </location>
</feature>
<feature type="region of interest" description="Disordered" evidence="7">
    <location>
        <begin position="44"/>
        <end position="72"/>
    </location>
</feature>
<accession>A0A1S3II05</accession>
<feature type="compositionally biased region" description="Acidic residues" evidence="7">
    <location>
        <begin position="594"/>
        <end position="614"/>
    </location>
</feature>
<dbReference type="GO" id="GO:0005524">
    <property type="term" value="F:ATP binding"/>
    <property type="evidence" value="ECO:0007669"/>
    <property type="project" value="UniProtKB-KW"/>
</dbReference>
<feature type="coiled-coil region" evidence="6">
    <location>
        <begin position="408"/>
        <end position="462"/>
    </location>
</feature>
<protein>
    <submittedName>
        <fullName evidence="9">Tubulin polyglutamylase TTLL7 isoform X1</fullName>
    </submittedName>
</protein>
<evidence type="ECO:0000256" key="1">
    <source>
        <dbReference type="ARBA" id="ARBA00006820"/>
    </source>
</evidence>
<dbReference type="AlphaFoldDB" id="A0A1S3II05"/>
<evidence type="ECO:0000256" key="6">
    <source>
        <dbReference type="SAM" id="Coils"/>
    </source>
</evidence>
<comment type="similarity">
    <text evidence="1">Belongs to the tubulin--tyrosine ligase family.</text>
</comment>
<dbReference type="GO" id="GO:0000226">
    <property type="term" value="P:microtubule cytoskeleton organization"/>
    <property type="evidence" value="ECO:0007669"/>
    <property type="project" value="TreeGrafter"/>
</dbReference>
<dbReference type="FunFam" id="3.30.470.20:FF:000009">
    <property type="entry name" value="tubulin polyglutamylase TTLL5 isoform X1"/>
    <property type="match status" value="1"/>
</dbReference>
<keyword evidence="8" id="KW-1185">Reference proteome</keyword>
<gene>
    <name evidence="9" type="primary">LOC106164467</name>
</gene>
<proteinExistence type="inferred from homology"/>
<dbReference type="GO" id="GO:0005874">
    <property type="term" value="C:microtubule"/>
    <property type="evidence" value="ECO:0007669"/>
    <property type="project" value="UniProtKB-KW"/>
</dbReference>
<name>A0A1S3II05_LINAN</name>
<keyword evidence="5" id="KW-0067">ATP-binding</keyword>
<dbReference type="GO" id="GO:0015631">
    <property type="term" value="F:tubulin binding"/>
    <property type="evidence" value="ECO:0007669"/>
    <property type="project" value="TreeGrafter"/>
</dbReference>
<feature type="region of interest" description="Disordered" evidence="7">
    <location>
        <begin position="862"/>
        <end position="911"/>
    </location>
</feature>
<keyword evidence="4" id="KW-0547">Nucleotide-binding</keyword>
<dbReference type="GO" id="GO:0036064">
    <property type="term" value="C:ciliary basal body"/>
    <property type="evidence" value="ECO:0007669"/>
    <property type="project" value="TreeGrafter"/>
</dbReference>
<dbReference type="SUPFAM" id="SSF56059">
    <property type="entry name" value="Glutathione synthetase ATP-binding domain-like"/>
    <property type="match status" value="1"/>
</dbReference>
<reference evidence="9" key="1">
    <citation type="submission" date="2025-08" db="UniProtKB">
        <authorList>
            <consortium name="RefSeq"/>
        </authorList>
    </citation>
    <scope>IDENTIFICATION</scope>
    <source>
        <tissue evidence="9">Gonads</tissue>
    </source>
</reference>
<dbReference type="InParanoid" id="A0A1S3II05"/>
<evidence type="ECO:0000313" key="9">
    <source>
        <dbReference type="RefSeq" id="XP_013397847.1"/>
    </source>
</evidence>
<dbReference type="GeneID" id="106164467"/>
<dbReference type="GO" id="GO:0070740">
    <property type="term" value="F:tubulin-glutamic acid ligase activity"/>
    <property type="evidence" value="ECO:0007669"/>
    <property type="project" value="TreeGrafter"/>
</dbReference>
<evidence type="ECO:0000256" key="2">
    <source>
        <dbReference type="ARBA" id="ARBA00022598"/>
    </source>
</evidence>
<dbReference type="InterPro" id="IPR004344">
    <property type="entry name" value="TTL/TTLL_fam"/>
</dbReference>